<dbReference type="SMART" id="SM00320">
    <property type="entry name" value="WD40"/>
    <property type="match status" value="6"/>
</dbReference>
<dbReference type="PROSITE" id="PS00678">
    <property type="entry name" value="WD_REPEATS_1"/>
    <property type="match status" value="1"/>
</dbReference>
<gene>
    <name evidence="5" type="ORF">HDU87_004667</name>
</gene>
<evidence type="ECO:0000256" key="2">
    <source>
        <dbReference type="ARBA" id="ARBA00022737"/>
    </source>
</evidence>
<keyword evidence="2" id="KW-0677">Repeat</keyword>
<dbReference type="InterPro" id="IPR036322">
    <property type="entry name" value="WD40_repeat_dom_sf"/>
</dbReference>
<dbReference type="PROSITE" id="PS50294">
    <property type="entry name" value="WD_REPEATS_REGION"/>
    <property type="match status" value="3"/>
</dbReference>
<accession>A0AAD5TI55</accession>
<dbReference type="PANTHER" id="PTHR19862">
    <property type="entry name" value="WD REPEAT-CONTAINING PROTEIN 48"/>
    <property type="match status" value="1"/>
</dbReference>
<feature type="region of interest" description="Disordered" evidence="4">
    <location>
        <begin position="869"/>
        <end position="920"/>
    </location>
</feature>
<feature type="region of interest" description="Disordered" evidence="4">
    <location>
        <begin position="1"/>
        <end position="63"/>
    </location>
</feature>
<feature type="compositionally biased region" description="Polar residues" evidence="4">
    <location>
        <begin position="985"/>
        <end position="1001"/>
    </location>
</feature>
<dbReference type="Gene3D" id="2.130.10.10">
    <property type="entry name" value="YVTN repeat-like/Quinoprotein amine dehydrogenase"/>
    <property type="match status" value="1"/>
</dbReference>
<feature type="compositionally biased region" description="Pro residues" evidence="4">
    <location>
        <begin position="1185"/>
        <end position="1195"/>
    </location>
</feature>
<dbReference type="SUPFAM" id="SSF50978">
    <property type="entry name" value="WD40 repeat-like"/>
    <property type="match status" value="1"/>
</dbReference>
<dbReference type="InterPro" id="IPR015943">
    <property type="entry name" value="WD40/YVTN_repeat-like_dom_sf"/>
</dbReference>
<feature type="region of interest" description="Disordered" evidence="4">
    <location>
        <begin position="1022"/>
        <end position="1252"/>
    </location>
</feature>
<feature type="compositionally biased region" description="Low complexity" evidence="4">
    <location>
        <begin position="1073"/>
        <end position="1087"/>
    </location>
</feature>
<feature type="region of interest" description="Disordered" evidence="4">
    <location>
        <begin position="729"/>
        <end position="788"/>
    </location>
</feature>
<dbReference type="InterPro" id="IPR051246">
    <property type="entry name" value="WDR48"/>
</dbReference>
<dbReference type="InterPro" id="IPR020472">
    <property type="entry name" value="WD40_PAC1"/>
</dbReference>
<feature type="compositionally biased region" description="Low complexity" evidence="4">
    <location>
        <begin position="1149"/>
        <end position="1161"/>
    </location>
</feature>
<feature type="repeat" description="WD" evidence="3">
    <location>
        <begin position="265"/>
        <end position="299"/>
    </location>
</feature>
<keyword evidence="1 3" id="KW-0853">WD repeat</keyword>
<feature type="compositionally biased region" description="Polar residues" evidence="4">
    <location>
        <begin position="1023"/>
        <end position="1038"/>
    </location>
</feature>
<feature type="compositionally biased region" description="Basic and acidic residues" evidence="4">
    <location>
        <begin position="898"/>
        <end position="912"/>
    </location>
</feature>
<dbReference type="PANTHER" id="PTHR19862:SF14">
    <property type="entry name" value="WD REPEAT-CONTAINING PROTEIN 48"/>
    <property type="match status" value="1"/>
</dbReference>
<proteinExistence type="predicted"/>
<evidence type="ECO:0000256" key="4">
    <source>
        <dbReference type="SAM" id="MobiDB-lite"/>
    </source>
</evidence>
<feature type="region of interest" description="Disordered" evidence="4">
    <location>
        <begin position="963"/>
        <end position="1006"/>
    </location>
</feature>
<feature type="repeat" description="WD" evidence="3">
    <location>
        <begin position="364"/>
        <end position="397"/>
    </location>
</feature>
<feature type="compositionally biased region" description="Basic and acidic residues" evidence="4">
    <location>
        <begin position="44"/>
        <end position="54"/>
    </location>
</feature>
<organism evidence="5 6">
    <name type="scientific">Geranomyces variabilis</name>
    <dbReference type="NCBI Taxonomy" id="109894"/>
    <lineage>
        <taxon>Eukaryota</taxon>
        <taxon>Fungi</taxon>
        <taxon>Fungi incertae sedis</taxon>
        <taxon>Chytridiomycota</taxon>
        <taxon>Chytridiomycota incertae sedis</taxon>
        <taxon>Chytridiomycetes</taxon>
        <taxon>Spizellomycetales</taxon>
        <taxon>Powellomycetaceae</taxon>
        <taxon>Geranomyces</taxon>
    </lineage>
</organism>
<feature type="region of interest" description="Disordered" evidence="4">
    <location>
        <begin position="828"/>
        <end position="849"/>
    </location>
</feature>
<feature type="compositionally biased region" description="Polar residues" evidence="4">
    <location>
        <begin position="1123"/>
        <end position="1133"/>
    </location>
</feature>
<evidence type="ECO:0000256" key="1">
    <source>
        <dbReference type="ARBA" id="ARBA00022574"/>
    </source>
</evidence>
<keyword evidence="6" id="KW-1185">Reference proteome</keyword>
<dbReference type="GO" id="GO:0043130">
    <property type="term" value="F:ubiquitin binding"/>
    <property type="evidence" value="ECO:0007669"/>
    <property type="project" value="TreeGrafter"/>
</dbReference>
<dbReference type="InterPro" id="IPR019775">
    <property type="entry name" value="WD40_repeat_CS"/>
</dbReference>
<feature type="repeat" description="WD" evidence="3">
    <location>
        <begin position="322"/>
        <end position="363"/>
    </location>
</feature>
<dbReference type="EMBL" id="JADGJQ010000035">
    <property type="protein sequence ID" value="KAJ3177175.1"/>
    <property type="molecule type" value="Genomic_DNA"/>
</dbReference>
<dbReference type="InterPro" id="IPR001680">
    <property type="entry name" value="WD40_rpt"/>
</dbReference>
<feature type="compositionally biased region" description="Low complexity" evidence="4">
    <location>
        <begin position="1222"/>
        <end position="1252"/>
    </location>
</feature>
<feature type="compositionally biased region" description="Acidic residues" evidence="4">
    <location>
        <begin position="742"/>
        <end position="758"/>
    </location>
</feature>
<evidence type="ECO:0000313" key="6">
    <source>
        <dbReference type="Proteomes" id="UP001212152"/>
    </source>
</evidence>
<protein>
    <submittedName>
        <fullName evidence="5">Uncharacterized protein</fullName>
    </submittedName>
</protein>
<feature type="compositionally biased region" description="Polar residues" evidence="4">
    <location>
        <begin position="1139"/>
        <end position="1148"/>
    </location>
</feature>
<dbReference type="PRINTS" id="PR00320">
    <property type="entry name" value="GPROTEINBRPT"/>
</dbReference>
<dbReference type="Proteomes" id="UP001212152">
    <property type="component" value="Unassembled WGS sequence"/>
</dbReference>
<dbReference type="CDD" id="cd00200">
    <property type="entry name" value="WD40"/>
    <property type="match status" value="1"/>
</dbReference>
<feature type="compositionally biased region" description="Basic and acidic residues" evidence="4">
    <location>
        <begin position="1098"/>
        <end position="1116"/>
    </location>
</feature>
<evidence type="ECO:0000313" key="5">
    <source>
        <dbReference type="EMBL" id="KAJ3177175.1"/>
    </source>
</evidence>
<comment type="caution">
    <text evidence="5">The sequence shown here is derived from an EMBL/GenBank/DDBJ whole genome shotgun (WGS) entry which is preliminary data.</text>
</comment>
<dbReference type="GO" id="GO:0000724">
    <property type="term" value="P:double-strand break repair via homologous recombination"/>
    <property type="evidence" value="ECO:0007669"/>
    <property type="project" value="TreeGrafter"/>
</dbReference>
<feature type="compositionally biased region" description="Gly residues" evidence="4">
    <location>
        <begin position="777"/>
        <end position="788"/>
    </location>
</feature>
<dbReference type="PROSITE" id="PS50082">
    <property type="entry name" value="WD_REPEATS_2"/>
    <property type="match status" value="3"/>
</dbReference>
<reference evidence="5" key="1">
    <citation type="submission" date="2020-05" db="EMBL/GenBank/DDBJ databases">
        <title>Phylogenomic resolution of chytrid fungi.</title>
        <authorList>
            <person name="Stajich J.E."/>
            <person name="Amses K."/>
            <person name="Simmons R."/>
            <person name="Seto K."/>
            <person name="Myers J."/>
            <person name="Bonds A."/>
            <person name="Quandt C.A."/>
            <person name="Barry K."/>
            <person name="Liu P."/>
            <person name="Grigoriev I."/>
            <person name="Longcore J.E."/>
            <person name="James T.Y."/>
        </authorList>
    </citation>
    <scope>NUCLEOTIDE SEQUENCE</scope>
    <source>
        <strain evidence="5">JEL0379</strain>
    </source>
</reference>
<evidence type="ECO:0000256" key="3">
    <source>
        <dbReference type="PROSITE-ProRule" id="PRU00221"/>
    </source>
</evidence>
<feature type="region of interest" description="Disordered" evidence="4">
    <location>
        <begin position="560"/>
        <end position="582"/>
    </location>
</feature>
<feature type="compositionally biased region" description="Basic and acidic residues" evidence="4">
    <location>
        <begin position="832"/>
        <end position="842"/>
    </location>
</feature>
<sequence>MRRSPRHRISYALRDTNGPLQPHSAGINSLALDTTTPTPNPPSADHHDYDEHHSYNNNHNSDSCDTPGGILYTAGRDSVVNAWNCHIDFARHQSIAEAREQERQAGYDGGYFGSPDVGTTTMMTMNGMTLASPVSATFPRSTTTATTTTAAAAAAAGVAGAALGGVAGRSFSGSMMLHGGAASGAYRRSDSYPGVDRPAPRVGKGSATKLRIPKVPPTLIRSFQHHSGWVNDIVLIDNNRHILTASNDRTIILSRADETTAPTAIGVHADYVKCLAYARHANYVASAGLDHHVFLWDLEYGGANGPPVSEMTSVSFGHDLLDEGRPASVYALACNPSGSILVSGSTDKSVRVWDCRTKTCVMRLQGHQDNIRSLLVSDDGQRILSASCDQTVKLWSLAKPHRPVHTYSHFEDSVYCLYSTHPDLDTFWTGGRDGWVTKVSSSKTVDTSDDLMEVVAICKEDSPVQKRDIPFQHVDFADPTRPHDAGYNSNYEDHGRVLIPKNSMLTIPNVSSLIDQASIMTQSYFRPFSVCGRSYLGAGGGVGANRNRGVKDTSVMVLAGGDADGDDGDEEGARLTDEGGEEQPVIEPAWKEPDEKHAGVQGIRKSVILNNRRHLVTEDEAGQVALWDIIGCAKLATTSRQSFEEFVQTHQTLDWIPNWCTIDTHKGFVVVHLEESNCFDAEMHLDQTGVPVKVPADRLAKGEEPRVSLGKWVLTLLLKKYTDALHAPFKGSSKRYPQRGPEDDDDDEGEEEGENESEGEPRSRSRMLRAPVARRSSGGGGGGGSSSGGGFFSAGVGSIVSGLRAAIGPNATTSAAAPTAAVVSPVIQESPRVSEAETRLESGDEDCDADEARAAKVPGGAVTMNNVESAHEQDEQATAEDAAVGASWTVLGDGNSESDDRASLNPKVRTEETNQPAGLPLRSAEVEGTNDILFSIPPPPASVPPPEAFSAASSYSSLYVSGDGELDDYEEGNQASCAWPEGETDSLNTYQTAESASTNAESGAGVNGVVNGAAVVNNATAGYAQNTPPASGRSSPSIVHTPPSFIEKIRSQVRRRASSTKSEELTNGGRGNGSNSEWSSLSSSSGGESRRHRHAKSKDKDKRERPGRPARTDSKGRLLTFLKGSSPSPSPEQSARGETASQSSSAEQPGSTEPSPGESPSNPFQTGYPVEGRGPSDEQQQETPTPTPAPSPPRPGAAETTATSTPANIPRASTPPRPPPRTSSRSSSRSSTSSVSSAISTSTTSSAVSSAPSYIDPIATPMLHIPAGVPFVISKEEGPEDAAFLDVYQGVVGQLGSPHDVAMLDRHLPSWVVGPIVEQKPIAPKANTKMEFFLKPWPGSGVVESETT</sequence>
<dbReference type="Pfam" id="PF00400">
    <property type="entry name" value="WD40"/>
    <property type="match status" value="4"/>
</dbReference>
<name>A0AAD5TI55_9FUNG</name>